<evidence type="ECO:0000259" key="7">
    <source>
        <dbReference type="SMART" id="SM00739"/>
    </source>
</evidence>
<dbReference type="PROSITE" id="PS01108">
    <property type="entry name" value="RIBOSOMAL_L24"/>
    <property type="match status" value="1"/>
</dbReference>
<dbReference type="CDD" id="cd06089">
    <property type="entry name" value="KOW_RPL26"/>
    <property type="match status" value="1"/>
</dbReference>
<dbReference type="NCBIfam" id="TIGR01079">
    <property type="entry name" value="rplX_bact"/>
    <property type="match status" value="1"/>
</dbReference>
<comment type="function">
    <text evidence="5">One of two assembly initiator proteins, it binds directly to the 5'-end of the 23S rRNA, where it nucleates assembly of the 50S subunit.</text>
</comment>
<dbReference type="STRING" id="1798553.A3H70_04360"/>
<comment type="subunit">
    <text evidence="5">Part of the 50S ribosomal subunit.</text>
</comment>
<sequence length="103" mass="11235">MKIKKGDNVKILAGKDKGKSGKVAQVFPKFNRVSVAGINISYKHLRSQRRGQAGQRIEFPSPLALDNVALVCPHCGQATRVAITSESKDSKKTRKCKKCQAAI</sequence>
<keyword evidence="3 5" id="KW-0687">Ribonucleoprotein</keyword>
<evidence type="ECO:0000256" key="5">
    <source>
        <dbReference type="HAMAP-Rule" id="MF_01326"/>
    </source>
</evidence>
<keyword evidence="5" id="KW-0694">RNA-binding</keyword>
<comment type="similarity">
    <text evidence="1 5 6">Belongs to the universal ribosomal protein uL24 family.</text>
</comment>
<dbReference type="InterPro" id="IPR005825">
    <property type="entry name" value="Ribosomal_uL24_CS"/>
</dbReference>
<organism evidence="8 9">
    <name type="scientific">Candidatus Komeilibacteria bacterium RIFCSPLOWO2_02_FULL_48_11</name>
    <dbReference type="NCBI Taxonomy" id="1798553"/>
    <lineage>
        <taxon>Bacteria</taxon>
        <taxon>Candidatus Komeiliibacteriota</taxon>
    </lineage>
</organism>
<evidence type="ECO:0000256" key="2">
    <source>
        <dbReference type="ARBA" id="ARBA00022980"/>
    </source>
</evidence>
<comment type="caution">
    <text evidence="8">The sequence shown here is derived from an EMBL/GenBank/DDBJ whole genome shotgun (WGS) entry which is preliminary data.</text>
</comment>
<dbReference type="GO" id="GO:0005840">
    <property type="term" value="C:ribosome"/>
    <property type="evidence" value="ECO:0007669"/>
    <property type="project" value="UniProtKB-KW"/>
</dbReference>
<dbReference type="SMART" id="SM00739">
    <property type="entry name" value="KOW"/>
    <property type="match status" value="1"/>
</dbReference>
<protein>
    <recommendedName>
        <fullName evidence="4 5">Large ribosomal subunit protein uL24</fullName>
    </recommendedName>
</protein>
<dbReference type="AlphaFoldDB" id="A0A1G2BUV4"/>
<dbReference type="SUPFAM" id="SSF50104">
    <property type="entry name" value="Translation proteins SH3-like domain"/>
    <property type="match status" value="1"/>
</dbReference>
<dbReference type="InterPro" id="IPR014722">
    <property type="entry name" value="Rib_uL2_dom2"/>
</dbReference>
<dbReference type="GO" id="GO:0006412">
    <property type="term" value="P:translation"/>
    <property type="evidence" value="ECO:0007669"/>
    <property type="project" value="UniProtKB-UniRule"/>
</dbReference>
<name>A0A1G2BUV4_9BACT</name>
<reference evidence="8 9" key="1">
    <citation type="journal article" date="2016" name="Nat. Commun.">
        <title>Thousands of microbial genomes shed light on interconnected biogeochemical processes in an aquifer system.</title>
        <authorList>
            <person name="Anantharaman K."/>
            <person name="Brown C.T."/>
            <person name="Hug L.A."/>
            <person name="Sharon I."/>
            <person name="Castelle C.J."/>
            <person name="Probst A.J."/>
            <person name="Thomas B.C."/>
            <person name="Singh A."/>
            <person name="Wilkins M.J."/>
            <person name="Karaoz U."/>
            <person name="Brodie E.L."/>
            <person name="Williams K.H."/>
            <person name="Hubbard S.S."/>
            <person name="Banfield J.F."/>
        </authorList>
    </citation>
    <scope>NUCLEOTIDE SEQUENCE [LARGE SCALE GENOMIC DNA]</scope>
</reference>
<dbReference type="GO" id="GO:0019843">
    <property type="term" value="F:rRNA binding"/>
    <property type="evidence" value="ECO:0007669"/>
    <property type="project" value="UniProtKB-UniRule"/>
</dbReference>
<dbReference type="HAMAP" id="MF_01326_B">
    <property type="entry name" value="Ribosomal_uL24_B"/>
    <property type="match status" value="1"/>
</dbReference>
<dbReference type="Pfam" id="PF17136">
    <property type="entry name" value="ribosomal_L24"/>
    <property type="match status" value="1"/>
</dbReference>
<evidence type="ECO:0000256" key="4">
    <source>
        <dbReference type="ARBA" id="ARBA00035206"/>
    </source>
</evidence>
<dbReference type="Pfam" id="PF00467">
    <property type="entry name" value="KOW"/>
    <property type="match status" value="1"/>
</dbReference>
<dbReference type="InterPro" id="IPR057264">
    <property type="entry name" value="Ribosomal_uL24_C"/>
</dbReference>
<dbReference type="InterPro" id="IPR041988">
    <property type="entry name" value="Ribosomal_uL24_KOW"/>
</dbReference>
<dbReference type="Proteomes" id="UP000178109">
    <property type="component" value="Unassembled WGS sequence"/>
</dbReference>
<feature type="domain" description="KOW" evidence="7">
    <location>
        <begin position="2"/>
        <end position="29"/>
    </location>
</feature>
<dbReference type="InterPro" id="IPR005824">
    <property type="entry name" value="KOW"/>
</dbReference>
<accession>A0A1G2BUV4</accession>
<comment type="function">
    <text evidence="5">One of the proteins that surrounds the polypeptide exit tunnel on the outside of the subunit.</text>
</comment>
<dbReference type="InterPro" id="IPR003256">
    <property type="entry name" value="Ribosomal_uL24"/>
</dbReference>
<keyword evidence="2 5" id="KW-0689">Ribosomal protein</keyword>
<gene>
    <name evidence="5" type="primary">rplX</name>
    <name evidence="8" type="ORF">A3H70_04360</name>
</gene>
<proteinExistence type="inferred from homology"/>
<evidence type="ECO:0000256" key="6">
    <source>
        <dbReference type="RuleBase" id="RU003477"/>
    </source>
</evidence>
<dbReference type="Gene3D" id="2.30.30.30">
    <property type="match status" value="1"/>
</dbReference>
<evidence type="ECO:0000256" key="3">
    <source>
        <dbReference type="ARBA" id="ARBA00023274"/>
    </source>
</evidence>
<dbReference type="GO" id="GO:1990904">
    <property type="term" value="C:ribonucleoprotein complex"/>
    <property type="evidence" value="ECO:0007669"/>
    <property type="project" value="UniProtKB-KW"/>
</dbReference>
<dbReference type="EMBL" id="MHKO01000030">
    <property type="protein sequence ID" value="OGY92050.1"/>
    <property type="molecule type" value="Genomic_DNA"/>
</dbReference>
<dbReference type="InterPro" id="IPR008991">
    <property type="entry name" value="Translation_prot_SH3-like_sf"/>
</dbReference>
<dbReference type="PANTHER" id="PTHR12903">
    <property type="entry name" value="MITOCHONDRIAL RIBOSOMAL PROTEIN L24"/>
    <property type="match status" value="1"/>
</dbReference>
<evidence type="ECO:0000256" key="1">
    <source>
        <dbReference type="ARBA" id="ARBA00010618"/>
    </source>
</evidence>
<keyword evidence="5" id="KW-0699">rRNA-binding</keyword>
<evidence type="ECO:0000313" key="8">
    <source>
        <dbReference type="EMBL" id="OGY92050.1"/>
    </source>
</evidence>
<evidence type="ECO:0000313" key="9">
    <source>
        <dbReference type="Proteomes" id="UP000178109"/>
    </source>
</evidence>
<dbReference type="GO" id="GO:0003735">
    <property type="term" value="F:structural constituent of ribosome"/>
    <property type="evidence" value="ECO:0007669"/>
    <property type="project" value="InterPro"/>
</dbReference>